<protein>
    <recommendedName>
        <fullName evidence="6">Oligopeptidase F</fullName>
        <ecNumber evidence="6">3.4.24.-</ecNumber>
    </recommendedName>
</protein>
<dbReference type="Proteomes" id="UP001198200">
    <property type="component" value="Unassembled WGS sequence"/>
</dbReference>
<dbReference type="InterPro" id="IPR001567">
    <property type="entry name" value="Pept_M3A_M3B_dom"/>
</dbReference>
<dbReference type="GO" id="GO:0046872">
    <property type="term" value="F:metal ion binding"/>
    <property type="evidence" value="ECO:0007669"/>
    <property type="project" value="UniProtKB-UniRule"/>
</dbReference>
<evidence type="ECO:0000256" key="4">
    <source>
        <dbReference type="ARBA" id="ARBA00022833"/>
    </source>
</evidence>
<dbReference type="GO" id="GO:0004222">
    <property type="term" value="F:metalloendopeptidase activity"/>
    <property type="evidence" value="ECO:0007669"/>
    <property type="project" value="UniProtKB-UniRule"/>
</dbReference>
<keyword evidence="10" id="KW-1185">Reference proteome</keyword>
<dbReference type="AlphaFoldDB" id="A0AAE3E447"/>
<dbReference type="InterPro" id="IPR034009">
    <property type="entry name" value="M3B_PepF_4"/>
</dbReference>
<comment type="function">
    <text evidence="6">Has oligopeptidase activity and degrades a variety of small bioactive peptides.</text>
</comment>
<dbReference type="Gene3D" id="1.10.1370.20">
    <property type="entry name" value="Oligoendopeptidase f, C-terminal domain"/>
    <property type="match status" value="1"/>
</dbReference>
<evidence type="ECO:0000259" key="7">
    <source>
        <dbReference type="Pfam" id="PF01432"/>
    </source>
</evidence>
<dbReference type="RefSeq" id="WP_308731721.1">
    <property type="nucleotide sequence ID" value="NZ_JAJEQN010000018.1"/>
</dbReference>
<dbReference type="EC" id="3.4.24.-" evidence="6"/>
<evidence type="ECO:0000313" key="9">
    <source>
        <dbReference type="EMBL" id="MCC2221624.1"/>
    </source>
</evidence>
<keyword evidence="3 6" id="KW-0378">Hydrolase</keyword>
<dbReference type="GO" id="GO:0006508">
    <property type="term" value="P:proteolysis"/>
    <property type="evidence" value="ECO:0007669"/>
    <property type="project" value="UniProtKB-KW"/>
</dbReference>
<dbReference type="PANTHER" id="PTHR11804">
    <property type="entry name" value="PROTEASE M3 THIMET OLIGOPEPTIDASE-RELATED"/>
    <property type="match status" value="1"/>
</dbReference>
<sequence length="603" mass="69176">MSLAMRNEVPVELTWDLSLIYPTEEAMYRDVEKMKALCASMEERFKGKLTTPETICDCLNDLQEMTRLMTLTGNYTDLAVSVDYYDSHNQERNDRVMNIISDINSRLSFINSEITEQSEETLKASIAIAGGSRIYLEDILRRKPHQLHPETERALSALSQTLNTPYQIYNMTKLADMKFDSFHANNKDYPLGYSLFEDDYEYESDTQIRRSAFDAFSKKLAQYENTTAAAYNSQVQTEKTMATLRGFESVFDSLLFDQKVSRELYDRQIDLITTKLSVHMRKYARLLKKIHKLDRMTFADLKISVDPEYDPKVTIEGSKEYIEKGLSILGPEYVDMVREAYRDRWVDFAKNQGKSTGGFCASPYGTNSFILLSWNDRMADVFTLAHELGHAGHFRACNSAQSIFDTDVSSYFVEAPSTMNELLMAHYLLQSNDDKRFRRWVLSCQISNTYYHNFVTHLMEAAYQREVYRIIDNGGSVQADTLSSIMKKTLQDFWGDDVEICDGAELTWMRQPHYYMGLYSYTYSAGLTVATQVCKRIEKEGQTAVDDWKKVLAAGSTLTPVELAALAKVDITTDAPLLDTIETIGDMIDEICRLTDELEEEDK</sequence>
<keyword evidence="4 6" id="KW-0862">Zinc</keyword>
<evidence type="ECO:0000256" key="6">
    <source>
        <dbReference type="RuleBase" id="RU368091"/>
    </source>
</evidence>
<evidence type="ECO:0000256" key="5">
    <source>
        <dbReference type="ARBA" id="ARBA00023049"/>
    </source>
</evidence>
<feature type="domain" description="Peptidase M3A/M3B catalytic" evidence="7">
    <location>
        <begin position="202"/>
        <end position="582"/>
    </location>
</feature>
<organism evidence="9 10">
    <name type="scientific">Anthropogastromicrobium aceti</name>
    <dbReference type="NCBI Taxonomy" id="2981768"/>
    <lineage>
        <taxon>Bacteria</taxon>
        <taxon>Bacillati</taxon>
        <taxon>Bacillota</taxon>
        <taxon>Clostridia</taxon>
        <taxon>Lachnospirales</taxon>
        <taxon>Lachnospiraceae</taxon>
        <taxon>Anthropogastromicrobium</taxon>
    </lineage>
</organism>
<name>A0AAE3E447_9FIRM</name>
<reference evidence="9 10" key="1">
    <citation type="submission" date="2021-10" db="EMBL/GenBank/DDBJ databases">
        <title>Anaerobic single-cell dispensing facilitates the cultivation of human gut bacteria.</title>
        <authorList>
            <person name="Afrizal A."/>
        </authorList>
    </citation>
    <scope>NUCLEOTIDE SEQUENCE [LARGE SCALE GENOMIC DNA]</scope>
    <source>
        <strain evidence="9 10">CLA-AA-H224</strain>
    </source>
</reference>
<keyword evidence="1 6" id="KW-0645">Protease</keyword>
<feature type="domain" description="Oligopeptidase F N-terminal" evidence="8">
    <location>
        <begin position="113"/>
        <end position="179"/>
    </location>
</feature>
<dbReference type="Pfam" id="PF01432">
    <property type="entry name" value="Peptidase_M3"/>
    <property type="match status" value="1"/>
</dbReference>
<evidence type="ECO:0000313" key="10">
    <source>
        <dbReference type="Proteomes" id="UP001198200"/>
    </source>
</evidence>
<evidence type="ECO:0000256" key="2">
    <source>
        <dbReference type="ARBA" id="ARBA00022723"/>
    </source>
</evidence>
<dbReference type="InterPro" id="IPR045090">
    <property type="entry name" value="Pept_M3A_M3B"/>
</dbReference>
<proteinExistence type="inferred from homology"/>
<dbReference type="SUPFAM" id="SSF55486">
    <property type="entry name" value="Metalloproteases ('zincins'), catalytic domain"/>
    <property type="match status" value="1"/>
</dbReference>
<accession>A0AAE3E447</accession>
<comment type="cofactor">
    <cofactor evidence="6">
        <name>Zn(2+)</name>
        <dbReference type="ChEBI" id="CHEBI:29105"/>
    </cofactor>
    <text evidence="6">Binds 1 zinc ion.</text>
</comment>
<comment type="caution">
    <text evidence="9">The sequence shown here is derived from an EMBL/GenBank/DDBJ whole genome shotgun (WGS) entry which is preliminary data.</text>
</comment>
<evidence type="ECO:0000259" key="8">
    <source>
        <dbReference type="Pfam" id="PF08439"/>
    </source>
</evidence>
<gene>
    <name evidence="9" type="primary">pepF</name>
    <name evidence="9" type="ORF">LKD48_08260</name>
</gene>
<dbReference type="Pfam" id="PF08439">
    <property type="entry name" value="Peptidase_M3_N"/>
    <property type="match status" value="1"/>
</dbReference>
<dbReference type="InterPro" id="IPR004438">
    <property type="entry name" value="Peptidase_M3B"/>
</dbReference>
<dbReference type="InterPro" id="IPR042088">
    <property type="entry name" value="OligoPept_F_C"/>
</dbReference>
<dbReference type="Gene3D" id="1.20.140.70">
    <property type="entry name" value="Oligopeptidase f, N-terminal domain"/>
    <property type="match status" value="1"/>
</dbReference>
<comment type="similarity">
    <text evidence="6">Belongs to the peptidase M3B family.</text>
</comment>
<evidence type="ECO:0000256" key="3">
    <source>
        <dbReference type="ARBA" id="ARBA00022801"/>
    </source>
</evidence>
<dbReference type="PANTHER" id="PTHR11804:SF45">
    <property type="entry name" value="SIMILAR TO OLIGOENDOPEPTIDASE"/>
    <property type="match status" value="1"/>
</dbReference>
<dbReference type="EMBL" id="JAJEQN010000018">
    <property type="protein sequence ID" value="MCC2221624.1"/>
    <property type="molecule type" value="Genomic_DNA"/>
</dbReference>
<keyword evidence="5 6" id="KW-0482">Metalloprotease</keyword>
<dbReference type="GO" id="GO:0006518">
    <property type="term" value="P:peptide metabolic process"/>
    <property type="evidence" value="ECO:0007669"/>
    <property type="project" value="TreeGrafter"/>
</dbReference>
<keyword evidence="2 6" id="KW-0479">Metal-binding</keyword>
<dbReference type="NCBIfam" id="TIGR00181">
    <property type="entry name" value="pepF"/>
    <property type="match status" value="1"/>
</dbReference>
<dbReference type="CDD" id="cd09609">
    <property type="entry name" value="M3B_PepF"/>
    <property type="match status" value="1"/>
</dbReference>
<evidence type="ECO:0000256" key="1">
    <source>
        <dbReference type="ARBA" id="ARBA00022670"/>
    </source>
</evidence>
<dbReference type="InterPro" id="IPR013647">
    <property type="entry name" value="OligopepF_N_dom"/>
</dbReference>